<dbReference type="EMBL" id="BQNB010014748">
    <property type="protein sequence ID" value="GJT31925.1"/>
    <property type="molecule type" value="Genomic_DNA"/>
</dbReference>
<dbReference type="SUPFAM" id="SSF56219">
    <property type="entry name" value="DNase I-like"/>
    <property type="match status" value="1"/>
</dbReference>
<feature type="region of interest" description="Disordered" evidence="1">
    <location>
        <begin position="119"/>
        <end position="147"/>
    </location>
</feature>
<name>A0ABQ5CXU4_9ASTR</name>
<evidence type="ECO:0000313" key="2">
    <source>
        <dbReference type="EMBL" id="GJT31925.1"/>
    </source>
</evidence>
<feature type="region of interest" description="Disordered" evidence="1">
    <location>
        <begin position="229"/>
        <end position="270"/>
    </location>
</feature>
<feature type="compositionally biased region" description="Basic and acidic residues" evidence="1">
    <location>
        <begin position="193"/>
        <end position="202"/>
    </location>
</feature>
<organism evidence="2 3">
    <name type="scientific">Tanacetum coccineum</name>
    <dbReference type="NCBI Taxonomy" id="301880"/>
    <lineage>
        <taxon>Eukaryota</taxon>
        <taxon>Viridiplantae</taxon>
        <taxon>Streptophyta</taxon>
        <taxon>Embryophyta</taxon>
        <taxon>Tracheophyta</taxon>
        <taxon>Spermatophyta</taxon>
        <taxon>Magnoliopsida</taxon>
        <taxon>eudicotyledons</taxon>
        <taxon>Gunneridae</taxon>
        <taxon>Pentapetalae</taxon>
        <taxon>asterids</taxon>
        <taxon>campanulids</taxon>
        <taxon>Asterales</taxon>
        <taxon>Asteraceae</taxon>
        <taxon>Asteroideae</taxon>
        <taxon>Anthemideae</taxon>
        <taxon>Anthemidinae</taxon>
        <taxon>Tanacetum</taxon>
    </lineage>
</organism>
<reference evidence="2" key="1">
    <citation type="journal article" date="2022" name="Int. J. Mol. Sci.">
        <title>Draft Genome of Tanacetum Coccineum: Genomic Comparison of Closely Related Tanacetum-Family Plants.</title>
        <authorList>
            <person name="Yamashiro T."/>
            <person name="Shiraishi A."/>
            <person name="Nakayama K."/>
            <person name="Satake H."/>
        </authorList>
    </citation>
    <scope>NUCLEOTIDE SEQUENCE</scope>
</reference>
<keyword evidence="2" id="KW-0695">RNA-directed DNA polymerase</keyword>
<keyword evidence="2" id="KW-0808">Transferase</keyword>
<evidence type="ECO:0000313" key="3">
    <source>
        <dbReference type="Proteomes" id="UP001151760"/>
    </source>
</evidence>
<gene>
    <name evidence="2" type="ORF">Tco_0922344</name>
</gene>
<accession>A0ABQ5CXU4</accession>
<evidence type="ECO:0000256" key="1">
    <source>
        <dbReference type="SAM" id="MobiDB-lite"/>
    </source>
</evidence>
<comment type="caution">
    <text evidence="2">The sequence shown here is derived from an EMBL/GenBank/DDBJ whole genome shotgun (WGS) entry which is preliminary data.</text>
</comment>
<keyword evidence="2" id="KW-0548">Nucleotidyltransferase</keyword>
<sequence length="601" mass="68082">MDSIVSKEKFGNNTGVGSWFSVVKLACTSFVCEDQIVWISIEGLPLKGWSRNTFVKVASKWGELVDWEDFTGSSFAFKRICVKTKVDEIICERFKVIVQGKVYWIRAKEMEVWSPFLRENTTNSSSDEDSDKEVEGSAHGTNDVDRVSESSCMHANGFVYENGNTKKVSEDEPFRSEDPFGIYDILNRNKDSRELSKEDDLSHPPGFTPRMDNGEEEHITDKGVNVEETNERVTSMPSNTNVGEQVTDEGVNTEENNKRAKSTSSNFNQPLSNDDVSLFGSNCLHKLKTGGSFLEVMDEIVKVGQTMGYNMEGFGHKTKKDWIKELCMKHRVNFVALQETKTESMDLVTIKSLWGNISFDYAFSPSVGNSGAVMGTWTPLSTKLLIISIYAPQELTEKRGLWDYLRLLIDRWEGEYVILGDFNEVRSVHERFGSMFNVQGANAFNNFITLADLIDLPLDGYAFTHLSDHRPILMREINIDYGPTPFRIFHSWFGIEGFDKLVEDTWLNSNIKDSNGIIKFKRKLQALKYAIKQWSRNANSRSFKAKTTIQSKLSNIDKILDQGGSSEDILNTMSTLLKELNDINTIDSLEKAQKAKNALGY</sequence>
<proteinExistence type="predicted"/>
<dbReference type="Proteomes" id="UP001151760">
    <property type="component" value="Unassembled WGS sequence"/>
</dbReference>
<feature type="region of interest" description="Disordered" evidence="1">
    <location>
        <begin position="193"/>
        <end position="215"/>
    </location>
</feature>
<keyword evidence="3" id="KW-1185">Reference proteome</keyword>
<dbReference type="InterPro" id="IPR036691">
    <property type="entry name" value="Endo/exonu/phosph_ase_sf"/>
</dbReference>
<dbReference type="Gene3D" id="3.60.10.10">
    <property type="entry name" value="Endonuclease/exonuclease/phosphatase"/>
    <property type="match status" value="1"/>
</dbReference>
<dbReference type="GO" id="GO:0003964">
    <property type="term" value="F:RNA-directed DNA polymerase activity"/>
    <property type="evidence" value="ECO:0007669"/>
    <property type="project" value="UniProtKB-KW"/>
</dbReference>
<reference evidence="2" key="2">
    <citation type="submission" date="2022-01" db="EMBL/GenBank/DDBJ databases">
        <authorList>
            <person name="Yamashiro T."/>
            <person name="Shiraishi A."/>
            <person name="Satake H."/>
            <person name="Nakayama K."/>
        </authorList>
    </citation>
    <scope>NUCLEOTIDE SEQUENCE</scope>
</reference>
<protein>
    <submittedName>
        <fullName evidence="2">RNA-directed DNA polymerase, eukaryota</fullName>
    </submittedName>
</protein>
<feature type="compositionally biased region" description="Polar residues" evidence="1">
    <location>
        <begin position="232"/>
        <end position="244"/>
    </location>
</feature>